<dbReference type="AlphaFoldDB" id="A0A2M6K7Z9"/>
<protein>
    <submittedName>
        <fullName evidence="1">Uncharacterized protein</fullName>
    </submittedName>
</protein>
<proteinExistence type="predicted"/>
<name>A0A2M6K7Z9_9BACT</name>
<reference evidence="1 2" key="1">
    <citation type="submission" date="2017-09" db="EMBL/GenBank/DDBJ databases">
        <title>Depth-based differentiation of microbial function through sediment-hosted aquifers and enrichment of novel symbionts in the deep terrestrial subsurface.</title>
        <authorList>
            <person name="Probst A.J."/>
            <person name="Ladd B."/>
            <person name="Jarett J.K."/>
            <person name="Geller-Mcgrath D.E."/>
            <person name="Sieber C.M."/>
            <person name="Emerson J.B."/>
            <person name="Anantharaman K."/>
            <person name="Thomas B.C."/>
            <person name="Malmstrom R."/>
            <person name="Stieglmeier M."/>
            <person name="Klingl A."/>
            <person name="Woyke T."/>
            <person name="Ryan C.M."/>
            <person name="Banfield J.F."/>
        </authorList>
    </citation>
    <scope>NUCLEOTIDE SEQUENCE [LARGE SCALE GENOMIC DNA]</scope>
    <source>
        <strain evidence="1">CG11_big_fil_rev_8_21_14_0_20_39_10</strain>
    </source>
</reference>
<comment type="caution">
    <text evidence="1">The sequence shown here is derived from an EMBL/GenBank/DDBJ whole genome shotgun (WGS) entry which is preliminary data.</text>
</comment>
<accession>A0A2M6K7Z9</accession>
<evidence type="ECO:0000313" key="1">
    <source>
        <dbReference type="EMBL" id="PIR12758.1"/>
    </source>
</evidence>
<evidence type="ECO:0000313" key="2">
    <source>
        <dbReference type="Proteomes" id="UP000230869"/>
    </source>
</evidence>
<gene>
    <name evidence="1" type="ORF">COV49_04475</name>
</gene>
<organism evidence="1 2">
    <name type="scientific">Candidatus Falkowbacteria bacterium CG11_big_fil_rev_8_21_14_0_20_39_10</name>
    <dbReference type="NCBI Taxonomy" id="1974570"/>
    <lineage>
        <taxon>Bacteria</taxon>
        <taxon>Candidatus Falkowiibacteriota</taxon>
    </lineage>
</organism>
<dbReference type="Proteomes" id="UP000230869">
    <property type="component" value="Unassembled WGS sequence"/>
</dbReference>
<dbReference type="EMBL" id="PCWW01000073">
    <property type="protein sequence ID" value="PIR12758.1"/>
    <property type="molecule type" value="Genomic_DNA"/>
</dbReference>
<sequence length="282" mass="29384">MLSGILIVSMGASSLVISSIKLGRSQKYSTVAYFATEAGLEKALWQVRNSAEGFDYETCPAETECAVDFSLSPPGCSAECGTEIIETLANGSTYTVKYVAPAVGESEGLFVATGLFTDAKRSVAVNFKPTEGAKEKECVANCEGRTCGSDGCGGTCGTCTGELKCVLGTCMKICIPNCADKECGADGCGGTCSPGCFGQDVCMRGTCICVPTCTGKICGTDGCAGVCGPGCSEGYDCHNGDCIRYCTLKFELPCTLEKPTFPTCKINVEWEEGIPCYPQPDL</sequence>